<evidence type="ECO:0000259" key="1">
    <source>
        <dbReference type="Pfam" id="PF00149"/>
    </source>
</evidence>
<dbReference type="InterPro" id="IPR029052">
    <property type="entry name" value="Metallo-depent_PP-like"/>
</dbReference>
<dbReference type="Proteomes" id="UP000642809">
    <property type="component" value="Unassembled WGS sequence"/>
</dbReference>
<evidence type="ECO:0000313" key="3">
    <source>
        <dbReference type="Proteomes" id="UP000642809"/>
    </source>
</evidence>
<reference evidence="2" key="2">
    <citation type="submission" date="2020-09" db="EMBL/GenBank/DDBJ databases">
        <authorList>
            <person name="Sun Q."/>
            <person name="Kim S."/>
        </authorList>
    </citation>
    <scope>NUCLEOTIDE SEQUENCE</scope>
    <source>
        <strain evidence="2">KCTC 23224</strain>
    </source>
</reference>
<evidence type="ECO:0000313" key="2">
    <source>
        <dbReference type="EMBL" id="GHB37779.1"/>
    </source>
</evidence>
<organism evidence="2 3">
    <name type="scientific">Mongoliitalea lutea</name>
    <dbReference type="NCBI Taxonomy" id="849756"/>
    <lineage>
        <taxon>Bacteria</taxon>
        <taxon>Pseudomonadati</taxon>
        <taxon>Bacteroidota</taxon>
        <taxon>Cytophagia</taxon>
        <taxon>Cytophagales</taxon>
        <taxon>Cyclobacteriaceae</taxon>
        <taxon>Mongoliitalea</taxon>
    </lineage>
</organism>
<dbReference type="Pfam" id="PF00149">
    <property type="entry name" value="Metallophos"/>
    <property type="match status" value="1"/>
</dbReference>
<proteinExistence type="predicted"/>
<reference evidence="2" key="1">
    <citation type="journal article" date="2014" name="Int. J. Syst. Evol. Microbiol.">
        <title>Complete genome sequence of Corynebacterium casei LMG S-19264T (=DSM 44701T), isolated from a smear-ripened cheese.</title>
        <authorList>
            <consortium name="US DOE Joint Genome Institute (JGI-PGF)"/>
            <person name="Walter F."/>
            <person name="Albersmeier A."/>
            <person name="Kalinowski J."/>
            <person name="Ruckert C."/>
        </authorList>
    </citation>
    <scope>NUCLEOTIDE SEQUENCE</scope>
    <source>
        <strain evidence="2">KCTC 23224</strain>
    </source>
</reference>
<keyword evidence="3" id="KW-1185">Reference proteome</keyword>
<dbReference type="EMBL" id="BMYF01000010">
    <property type="protein sequence ID" value="GHB37779.1"/>
    <property type="molecule type" value="Genomic_DNA"/>
</dbReference>
<name>A0A8J3G5K3_9BACT</name>
<dbReference type="AlphaFoldDB" id="A0A8J3G5K3"/>
<accession>A0A8J3G5K3</accession>
<dbReference type="GO" id="GO:0016787">
    <property type="term" value="F:hydrolase activity"/>
    <property type="evidence" value="ECO:0007669"/>
    <property type="project" value="InterPro"/>
</dbReference>
<dbReference type="SUPFAM" id="SSF56300">
    <property type="entry name" value="Metallo-dependent phosphatases"/>
    <property type="match status" value="1"/>
</dbReference>
<dbReference type="Gene3D" id="3.60.21.10">
    <property type="match status" value="1"/>
</dbReference>
<comment type="caution">
    <text evidence="2">The sequence shown here is derived from an EMBL/GenBank/DDBJ whole genome shotgun (WGS) entry which is preliminary data.</text>
</comment>
<dbReference type="PANTHER" id="PTHR43143:SF1">
    <property type="entry name" value="SERINE_THREONINE-PROTEIN PHOSPHATASE CPPED1"/>
    <property type="match status" value="1"/>
</dbReference>
<dbReference type="RefSeq" id="WP_189581223.1">
    <property type="nucleotide sequence ID" value="NZ_BMYF01000010.1"/>
</dbReference>
<dbReference type="PANTHER" id="PTHR43143">
    <property type="entry name" value="METALLOPHOSPHOESTERASE, CALCINEURIN SUPERFAMILY"/>
    <property type="match status" value="1"/>
</dbReference>
<sequence>MKKSATRRSVLKKLGIGTAGSVMLSTAAHGIPSSNDIEPILRIAHLTDMHLQPGEVSEAGVRKCLDQILRDEKPIDFFINGGDLIMDALREDEATTEAQWAVWRAIKKDYPQLKFYHCLGNHDVWGKTPVQEPYPGKAWALREHGLDRPYYSFSEKGWHFIVLDSTQQKPDGTWYTAKLDLAQRNWLEQTLQDIPSEEPILIVSHIPILGATPFLDGDNAESGDWVVPGAWMHIDAKSLINLFYKHKNIKSCISGHIHLVESLKYHDIMYHCSGAVCGNWWKDEPYELTDRGYAIMELFANGEHNYIYVNF</sequence>
<dbReference type="InterPro" id="IPR004843">
    <property type="entry name" value="Calcineurin-like_PHP"/>
</dbReference>
<feature type="domain" description="Calcineurin-like phosphoesterase" evidence="1">
    <location>
        <begin position="41"/>
        <end position="258"/>
    </location>
</feature>
<gene>
    <name evidence="2" type="ORF">GCM10008106_18760</name>
</gene>
<protein>
    <recommendedName>
        <fullName evidence="1">Calcineurin-like phosphoesterase domain-containing protein</fullName>
    </recommendedName>
</protein>
<dbReference type="InterPro" id="IPR051918">
    <property type="entry name" value="STPP_CPPED1"/>
</dbReference>